<evidence type="ECO:0000313" key="5">
    <source>
        <dbReference type="Proteomes" id="UP001140560"/>
    </source>
</evidence>
<dbReference type="EMBL" id="JAPEUY010000016">
    <property type="protein sequence ID" value="KAJ4365299.1"/>
    <property type="molecule type" value="Genomic_DNA"/>
</dbReference>
<keyword evidence="2" id="KW-1133">Transmembrane helix</keyword>
<gene>
    <name evidence="4" type="ORF">N0V83_008918</name>
</gene>
<feature type="compositionally biased region" description="Polar residues" evidence="1">
    <location>
        <begin position="108"/>
        <end position="121"/>
    </location>
</feature>
<feature type="compositionally biased region" description="Polar residues" evidence="1">
    <location>
        <begin position="253"/>
        <end position="265"/>
    </location>
</feature>
<evidence type="ECO:0000256" key="3">
    <source>
        <dbReference type="SAM" id="SignalP"/>
    </source>
</evidence>
<keyword evidence="2" id="KW-0812">Transmembrane</keyword>
<sequence length="279" mass="28558">MLRKLWLFAALFAMAALSSAFSLDDLHIDGIEEYLHHGEKRQASGTGNTPSSAAPPTSSAQQVSSAPESTPTPTPTQDPTSDPVTSNEPASSTPAPAPSSANNQPTSQQTSAAAPVSSNKPVTSTRTTAVIRTTDLVSTSLQEFITTYTTISDGQAVTQTSTGTSSIVTTTGQAVVTDPPTSQENSGGSDKGLSQSSKNIIGGVVGGIGGALLLAGIGLVFWRMKKRQHKVSADDDDLMANTGAALGDKPSIGSGSSPFQSNLEQYHNPGGRPNAAANF</sequence>
<feature type="region of interest" description="Disordered" evidence="1">
    <location>
        <begin position="39"/>
        <end position="125"/>
    </location>
</feature>
<keyword evidence="2" id="KW-0472">Membrane</keyword>
<organism evidence="4 5">
    <name type="scientific">Neocucurbitaria cava</name>
    <dbReference type="NCBI Taxonomy" id="798079"/>
    <lineage>
        <taxon>Eukaryota</taxon>
        <taxon>Fungi</taxon>
        <taxon>Dikarya</taxon>
        <taxon>Ascomycota</taxon>
        <taxon>Pezizomycotina</taxon>
        <taxon>Dothideomycetes</taxon>
        <taxon>Pleosporomycetidae</taxon>
        <taxon>Pleosporales</taxon>
        <taxon>Pleosporineae</taxon>
        <taxon>Cucurbitariaceae</taxon>
        <taxon>Neocucurbitaria</taxon>
    </lineage>
</organism>
<keyword evidence="5" id="KW-1185">Reference proteome</keyword>
<feature type="transmembrane region" description="Helical" evidence="2">
    <location>
        <begin position="200"/>
        <end position="222"/>
    </location>
</feature>
<dbReference type="AlphaFoldDB" id="A0A9W9CJD6"/>
<feature type="compositionally biased region" description="Polar residues" evidence="1">
    <location>
        <begin position="179"/>
        <end position="194"/>
    </location>
</feature>
<feature type="signal peptide" evidence="3">
    <location>
        <begin position="1"/>
        <end position="20"/>
    </location>
</feature>
<reference evidence="4" key="1">
    <citation type="submission" date="2022-10" db="EMBL/GenBank/DDBJ databases">
        <title>Tapping the CABI collections for fungal endophytes: first genome assemblies for Collariella, Neodidymelliopsis, Ascochyta clinopodiicola, Didymella pomorum, Didymosphaeria variabile, Neocosmospora piperis and Neocucurbitaria cava.</title>
        <authorList>
            <person name="Hill R."/>
        </authorList>
    </citation>
    <scope>NUCLEOTIDE SEQUENCE</scope>
    <source>
        <strain evidence="4">IMI 356814</strain>
    </source>
</reference>
<evidence type="ECO:0000313" key="4">
    <source>
        <dbReference type="EMBL" id="KAJ4365299.1"/>
    </source>
</evidence>
<dbReference type="Proteomes" id="UP001140560">
    <property type="component" value="Unassembled WGS sequence"/>
</dbReference>
<name>A0A9W9CJD6_9PLEO</name>
<evidence type="ECO:0000256" key="2">
    <source>
        <dbReference type="SAM" id="Phobius"/>
    </source>
</evidence>
<evidence type="ECO:0000256" key="1">
    <source>
        <dbReference type="SAM" id="MobiDB-lite"/>
    </source>
</evidence>
<comment type="caution">
    <text evidence="4">The sequence shown here is derived from an EMBL/GenBank/DDBJ whole genome shotgun (WGS) entry which is preliminary data.</text>
</comment>
<feature type="region of interest" description="Disordered" evidence="1">
    <location>
        <begin position="242"/>
        <end position="279"/>
    </location>
</feature>
<feature type="chain" id="PRO_5040992768" description="Mid2 domain-containing protein" evidence="3">
    <location>
        <begin position="21"/>
        <end position="279"/>
    </location>
</feature>
<keyword evidence="3" id="KW-0732">Signal</keyword>
<accession>A0A9W9CJD6</accession>
<evidence type="ECO:0008006" key="6">
    <source>
        <dbReference type="Google" id="ProtNLM"/>
    </source>
</evidence>
<feature type="region of interest" description="Disordered" evidence="1">
    <location>
        <begin position="171"/>
        <end position="194"/>
    </location>
</feature>
<dbReference type="OrthoDB" id="5425782at2759"/>
<feature type="compositionally biased region" description="Low complexity" evidence="1">
    <location>
        <begin position="49"/>
        <end position="69"/>
    </location>
</feature>
<feature type="compositionally biased region" description="Low complexity" evidence="1">
    <location>
        <begin position="77"/>
        <end position="107"/>
    </location>
</feature>
<proteinExistence type="predicted"/>
<protein>
    <recommendedName>
        <fullName evidence="6">Mid2 domain-containing protein</fullName>
    </recommendedName>
</protein>